<keyword evidence="3" id="KW-1185">Reference proteome</keyword>
<dbReference type="InterPro" id="IPR002711">
    <property type="entry name" value="HNH"/>
</dbReference>
<protein>
    <recommendedName>
        <fullName evidence="1">HNH domain-containing protein</fullName>
    </recommendedName>
</protein>
<evidence type="ECO:0000259" key="1">
    <source>
        <dbReference type="Pfam" id="PF01844"/>
    </source>
</evidence>
<dbReference type="EMBL" id="MDZB01000068">
    <property type="protein sequence ID" value="OGX88065.1"/>
    <property type="molecule type" value="Genomic_DNA"/>
</dbReference>
<accession>A0A1G1TB34</accession>
<feature type="domain" description="HNH" evidence="1">
    <location>
        <begin position="71"/>
        <end position="111"/>
    </location>
</feature>
<organism evidence="2 3">
    <name type="scientific">Hymenobacter lapidarius</name>
    <dbReference type="NCBI Taxonomy" id="1908237"/>
    <lineage>
        <taxon>Bacteria</taxon>
        <taxon>Pseudomonadati</taxon>
        <taxon>Bacteroidota</taxon>
        <taxon>Cytophagia</taxon>
        <taxon>Cytophagales</taxon>
        <taxon>Hymenobacteraceae</taxon>
        <taxon>Hymenobacter</taxon>
    </lineage>
</organism>
<reference evidence="2 3" key="1">
    <citation type="submission" date="2016-08" db="EMBL/GenBank/DDBJ databases">
        <title>Hymenobacter coccineus sp. nov., Hymenobacter lapidarius sp. nov. and Hymenobacter glacialis sp. nov., isolated from Antarctic soil.</title>
        <authorList>
            <person name="Sedlacek I."/>
            <person name="Kralova S."/>
            <person name="Kyrova K."/>
            <person name="Maslanova I."/>
            <person name="Stankova E."/>
            <person name="Vrbovska V."/>
            <person name="Nemec M."/>
            <person name="Bartak M."/>
            <person name="Svec P."/>
            <person name="Busse H.-J."/>
            <person name="Pantucek R."/>
        </authorList>
    </citation>
    <scope>NUCLEOTIDE SEQUENCE [LARGE SCALE GENOMIC DNA]</scope>
    <source>
        <strain evidence="2 3">CCM 8643</strain>
    </source>
</reference>
<comment type="caution">
    <text evidence="2">The sequence shown here is derived from an EMBL/GenBank/DDBJ whole genome shotgun (WGS) entry which is preliminary data.</text>
</comment>
<dbReference type="STRING" id="1908237.BEN47_09975"/>
<gene>
    <name evidence="2" type="ORF">BEN47_09975</name>
</gene>
<evidence type="ECO:0000313" key="2">
    <source>
        <dbReference type="EMBL" id="OGX88065.1"/>
    </source>
</evidence>
<sequence>MLQLTSKAADPTAAARLAVEQARVTQSGTFDQQAEKAKARWDSKTSSASGKAAFAQIKADLLSMCVGVELCNYCENNEATDVEHIFPKSSFPSLAFEWDNYLLACKICNTTYKGDGFAVFDPAALNTVHELTPQLRPRTTPPTIDSAFINLRDSAEDPLHLLWLDIQGRTYGFAEHPALTSARDKAKAAYTLRLLQLNDRPPLLAARKAAFQFFRERLERCGEAVAAADFDDLARLVKKLEPDHERVDRTKPLAQEKARVLAAIRRDIQTHSHPTVWAEMKRQRADLPNIDNFFRAAPPEALSW</sequence>
<dbReference type="GO" id="GO:0008270">
    <property type="term" value="F:zinc ion binding"/>
    <property type="evidence" value="ECO:0007669"/>
    <property type="project" value="InterPro"/>
</dbReference>
<dbReference type="GO" id="GO:0004519">
    <property type="term" value="F:endonuclease activity"/>
    <property type="evidence" value="ECO:0007669"/>
    <property type="project" value="InterPro"/>
</dbReference>
<dbReference type="GO" id="GO:0003676">
    <property type="term" value="F:nucleic acid binding"/>
    <property type="evidence" value="ECO:0007669"/>
    <property type="project" value="InterPro"/>
</dbReference>
<dbReference type="Proteomes" id="UP000176294">
    <property type="component" value="Unassembled WGS sequence"/>
</dbReference>
<dbReference type="Gene3D" id="1.10.30.50">
    <property type="match status" value="1"/>
</dbReference>
<dbReference type="OrthoDB" id="5918473at2"/>
<dbReference type="Pfam" id="PF01844">
    <property type="entry name" value="HNH"/>
    <property type="match status" value="1"/>
</dbReference>
<name>A0A1G1TB34_9BACT</name>
<evidence type="ECO:0000313" key="3">
    <source>
        <dbReference type="Proteomes" id="UP000176294"/>
    </source>
</evidence>
<dbReference type="CDD" id="cd00085">
    <property type="entry name" value="HNHc"/>
    <property type="match status" value="1"/>
</dbReference>
<dbReference type="AlphaFoldDB" id="A0A1G1TB34"/>
<dbReference type="RefSeq" id="WP_070725323.1">
    <property type="nucleotide sequence ID" value="NZ_MDZB01000068.1"/>
</dbReference>
<proteinExistence type="predicted"/>
<dbReference type="InterPro" id="IPR003615">
    <property type="entry name" value="HNH_nuc"/>
</dbReference>